<dbReference type="Pfam" id="PF01757">
    <property type="entry name" value="Acyl_transf_3"/>
    <property type="match status" value="1"/>
</dbReference>
<reference evidence="3 4" key="1">
    <citation type="submission" date="2022-01" db="EMBL/GenBank/DDBJ databases">
        <title>Collection of gut derived symbiotic bacterial strains cultured from healthy donors.</title>
        <authorList>
            <person name="Lin H."/>
            <person name="Kohout C."/>
            <person name="Waligurski E."/>
            <person name="Pamer E.G."/>
        </authorList>
    </citation>
    <scope>NUCLEOTIDE SEQUENCE [LARGE SCALE GENOMIC DNA]</scope>
    <source>
        <strain evidence="3 4">DFI.7.58</strain>
    </source>
</reference>
<feature type="transmembrane region" description="Helical" evidence="1">
    <location>
        <begin position="120"/>
        <end position="140"/>
    </location>
</feature>
<name>A0ABS9MHV0_9FIRM</name>
<feature type="transmembrane region" description="Helical" evidence="1">
    <location>
        <begin position="212"/>
        <end position="232"/>
    </location>
</feature>
<keyword evidence="3" id="KW-0012">Acyltransferase</keyword>
<keyword evidence="1" id="KW-0812">Transmembrane</keyword>
<dbReference type="Proteomes" id="UP001298681">
    <property type="component" value="Unassembled WGS sequence"/>
</dbReference>
<dbReference type="RefSeq" id="WP_191521056.1">
    <property type="nucleotide sequence ID" value="NZ_JAKNHQ010000005.1"/>
</dbReference>
<keyword evidence="4" id="KW-1185">Reference proteome</keyword>
<evidence type="ECO:0000256" key="1">
    <source>
        <dbReference type="SAM" id="Phobius"/>
    </source>
</evidence>
<keyword evidence="3" id="KW-0808">Transferase</keyword>
<dbReference type="GO" id="GO:0016746">
    <property type="term" value="F:acyltransferase activity"/>
    <property type="evidence" value="ECO:0007669"/>
    <property type="project" value="UniProtKB-KW"/>
</dbReference>
<keyword evidence="1" id="KW-1133">Transmembrane helix</keyword>
<dbReference type="PANTHER" id="PTHR37312">
    <property type="entry name" value="MEMBRANE-BOUND ACYLTRANSFERASE YKRP-RELATED"/>
    <property type="match status" value="1"/>
</dbReference>
<feature type="transmembrane region" description="Helical" evidence="1">
    <location>
        <begin position="313"/>
        <end position="330"/>
    </location>
</feature>
<dbReference type="InterPro" id="IPR002656">
    <property type="entry name" value="Acyl_transf_3_dom"/>
</dbReference>
<feature type="transmembrane region" description="Helical" evidence="1">
    <location>
        <begin position="39"/>
        <end position="60"/>
    </location>
</feature>
<dbReference type="PANTHER" id="PTHR37312:SF1">
    <property type="entry name" value="MEMBRANE-BOUND ACYLTRANSFERASE YKRP-RELATED"/>
    <property type="match status" value="1"/>
</dbReference>
<dbReference type="EMBL" id="JAKNHQ010000005">
    <property type="protein sequence ID" value="MCG4610395.1"/>
    <property type="molecule type" value="Genomic_DNA"/>
</dbReference>
<feature type="transmembrane region" description="Helical" evidence="1">
    <location>
        <begin position="178"/>
        <end position="200"/>
    </location>
</feature>
<evidence type="ECO:0000259" key="2">
    <source>
        <dbReference type="Pfam" id="PF01757"/>
    </source>
</evidence>
<evidence type="ECO:0000313" key="4">
    <source>
        <dbReference type="Proteomes" id="UP001298681"/>
    </source>
</evidence>
<feature type="domain" description="Acyltransferase 3" evidence="2">
    <location>
        <begin position="15"/>
        <end position="310"/>
    </location>
</feature>
<organism evidence="3 4">
    <name type="scientific">Anaeromassilibacillus senegalensis</name>
    <dbReference type="NCBI Taxonomy" id="1673717"/>
    <lineage>
        <taxon>Bacteria</taxon>
        <taxon>Bacillati</taxon>
        <taxon>Bacillota</taxon>
        <taxon>Clostridia</taxon>
        <taxon>Eubacteriales</taxon>
        <taxon>Acutalibacteraceae</taxon>
        <taxon>Anaeromassilibacillus</taxon>
    </lineage>
</organism>
<feature type="transmembrane region" description="Helical" evidence="1">
    <location>
        <begin position="147"/>
        <end position="166"/>
    </location>
</feature>
<proteinExistence type="predicted"/>
<sequence length="354" mass="39652">MEAVQTTPTQKVRYDWVDALKFLGISSIYVGHMGEAAGALYPFTFQYCVALFFLASGFFAPHTEQQAFWPFLKKKFCAIVLPYFAFSAINVVVNVLTWGCSFTEFVDLVVAVFMGVRTKTAAAALWFLPCLFVISIGHYLLKKLLRWEWLVVLVGLGFYVATEIGIPYRPVGEPRMFFGIDSAMCYILYYALGAALFPYLKDFHFRSLKPWAKALFWAVTLACAFVACVVYFKGPSFPIDALPFELPRAISVFYSAGLALSLVFLNFIGAKLLAHVHAFTEIGRNTLILCGTENIMKEILAALVSLTGLKLEISSHFAAFVYAFFILYLSSRTVIPLIRDHSKILSGTFRFGES</sequence>
<accession>A0ABS9MHV0</accession>
<keyword evidence="1" id="KW-0472">Membrane</keyword>
<gene>
    <name evidence="3" type="ORF">L0P57_05555</name>
</gene>
<feature type="transmembrane region" description="Helical" evidence="1">
    <location>
        <begin position="286"/>
        <end position="307"/>
    </location>
</feature>
<dbReference type="InterPro" id="IPR052734">
    <property type="entry name" value="Nod_factor_acetyltransferase"/>
</dbReference>
<feature type="transmembrane region" description="Helical" evidence="1">
    <location>
        <begin position="80"/>
        <end position="100"/>
    </location>
</feature>
<protein>
    <submittedName>
        <fullName evidence="3">Acyltransferase family protein</fullName>
    </submittedName>
</protein>
<feature type="transmembrane region" description="Helical" evidence="1">
    <location>
        <begin position="252"/>
        <end position="274"/>
    </location>
</feature>
<comment type="caution">
    <text evidence="3">The sequence shown here is derived from an EMBL/GenBank/DDBJ whole genome shotgun (WGS) entry which is preliminary data.</text>
</comment>
<evidence type="ECO:0000313" key="3">
    <source>
        <dbReference type="EMBL" id="MCG4610395.1"/>
    </source>
</evidence>